<proteinExistence type="predicted"/>
<keyword evidence="1" id="KW-1133">Transmembrane helix</keyword>
<evidence type="ECO:0000256" key="1">
    <source>
        <dbReference type="SAM" id="Phobius"/>
    </source>
</evidence>
<name>A0A4Y8Q292_9BACL</name>
<evidence type="ECO:0000313" key="2">
    <source>
        <dbReference type="EMBL" id="TFE87970.1"/>
    </source>
</evidence>
<feature type="transmembrane region" description="Helical" evidence="1">
    <location>
        <begin position="74"/>
        <end position="92"/>
    </location>
</feature>
<keyword evidence="1" id="KW-0472">Membrane</keyword>
<dbReference type="Proteomes" id="UP000298246">
    <property type="component" value="Unassembled WGS sequence"/>
</dbReference>
<dbReference type="InterPro" id="IPR048147">
    <property type="entry name" value="CBO0543-like"/>
</dbReference>
<feature type="transmembrane region" description="Helical" evidence="1">
    <location>
        <begin position="32"/>
        <end position="54"/>
    </location>
</feature>
<organism evidence="2 3">
    <name type="scientific">Paenibacillus athensensis</name>
    <dbReference type="NCBI Taxonomy" id="1967502"/>
    <lineage>
        <taxon>Bacteria</taxon>
        <taxon>Bacillati</taxon>
        <taxon>Bacillota</taxon>
        <taxon>Bacilli</taxon>
        <taxon>Bacillales</taxon>
        <taxon>Paenibacillaceae</taxon>
        <taxon>Paenibacillus</taxon>
    </lineage>
</organism>
<dbReference type="AlphaFoldDB" id="A0A4Y8Q292"/>
<feature type="transmembrane region" description="Helical" evidence="1">
    <location>
        <begin position="98"/>
        <end position="117"/>
    </location>
</feature>
<dbReference type="OrthoDB" id="2664017at2"/>
<protein>
    <submittedName>
        <fullName evidence="2">Uncharacterized protein</fullName>
    </submittedName>
</protein>
<dbReference type="RefSeq" id="WP_134752487.1">
    <property type="nucleotide sequence ID" value="NZ_MYFO02000003.1"/>
</dbReference>
<feature type="transmembrane region" description="Helical" evidence="1">
    <location>
        <begin position="129"/>
        <end position="147"/>
    </location>
</feature>
<evidence type="ECO:0000313" key="3">
    <source>
        <dbReference type="Proteomes" id="UP000298246"/>
    </source>
</evidence>
<accession>A0A4Y8Q292</accession>
<keyword evidence="1" id="KW-0812">Transmembrane</keyword>
<sequence length="162" mass="18798">MIINRIVLAAAWLAALTILVVAYRRGRLPEALIQLMATQVLTWTLSLIFVNFHFMSCPVREFPRATDSNFTFNYMFYPSINVLFSLFYPRIQAWLPKLAYHVLFSLGMFAFSCAVERHTELLQYGSMHGLMRILVFWLGLNATRLYGDWFFKPGWLQSGKTA</sequence>
<comment type="caution">
    <text evidence="2">The sequence shown here is derived from an EMBL/GenBank/DDBJ whole genome shotgun (WGS) entry which is preliminary data.</text>
</comment>
<dbReference type="NCBIfam" id="NF041644">
    <property type="entry name" value="CBO0543_fam"/>
    <property type="match status" value="1"/>
</dbReference>
<gene>
    <name evidence="2" type="ORF">B5M42_10445</name>
</gene>
<reference evidence="2 3" key="1">
    <citation type="submission" date="2017-03" db="EMBL/GenBank/DDBJ databases">
        <title>Isolation of Levoglucosan Utilizing Bacteria.</title>
        <authorList>
            <person name="Arya A.S."/>
        </authorList>
    </citation>
    <scope>NUCLEOTIDE SEQUENCE [LARGE SCALE GENOMIC DNA]</scope>
    <source>
        <strain evidence="2 3">MEC069</strain>
    </source>
</reference>
<keyword evidence="3" id="KW-1185">Reference proteome</keyword>
<dbReference type="EMBL" id="MYFO01000011">
    <property type="protein sequence ID" value="TFE87970.1"/>
    <property type="molecule type" value="Genomic_DNA"/>
</dbReference>